<name>A0A498JFT0_MALDO</name>
<accession>A0A498JFT0</accession>
<organism evidence="1 2">
    <name type="scientific">Malus domestica</name>
    <name type="common">Apple</name>
    <name type="synonym">Pyrus malus</name>
    <dbReference type="NCBI Taxonomy" id="3750"/>
    <lineage>
        <taxon>Eukaryota</taxon>
        <taxon>Viridiplantae</taxon>
        <taxon>Streptophyta</taxon>
        <taxon>Embryophyta</taxon>
        <taxon>Tracheophyta</taxon>
        <taxon>Spermatophyta</taxon>
        <taxon>Magnoliopsida</taxon>
        <taxon>eudicotyledons</taxon>
        <taxon>Gunneridae</taxon>
        <taxon>Pentapetalae</taxon>
        <taxon>rosids</taxon>
        <taxon>fabids</taxon>
        <taxon>Rosales</taxon>
        <taxon>Rosaceae</taxon>
        <taxon>Amygdaloideae</taxon>
        <taxon>Maleae</taxon>
        <taxon>Malus</taxon>
    </lineage>
</organism>
<evidence type="ECO:0000313" key="2">
    <source>
        <dbReference type="Proteomes" id="UP000290289"/>
    </source>
</evidence>
<proteinExistence type="predicted"/>
<reference evidence="1 2" key="1">
    <citation type="submission" date="2018-10" db="EMBL/GenBank/DDBJ databases">
        <title>A high-quality apple genome assembly.</title>
        <authorList>
            <person name="Hu J."/>
        </authorList>
    </citation>
    <scope>NUCLEOTIDE SEQUENCE [LARGE SCALE GENOMIC DNA]</scope>
    <source>
        <strain evidence="2">cv. HFTH1</strain>
        <tissue evidence="1">Young leaf</tissue>
    </source>
</reference>
<gene>
    <name evidence="1" type="ORF">DVH24_011928</name>
</gene>
<keyword evidence="2" id="KW-1185">Reference proteome</keyword>
<evidence type="ECO:0000313" key="1">
    <source>
        <dbReference type="EMBL" id="RXH92904.1"/>
    </source>
</evidence>
<comment type="caution">
    <text evidence="1">The sequence shown here is derived from an EMBL/GenBank/DDBJ whole genome shotgun (WGS) entry which is preliminary data.</text>
</comment>
<dbReference type="Proteomes" id="UP000290289">
    <property type="component" value="Chromosome 7"/>
</dbReference>
<protein>
    <submittedName>
        <fullName evidence="1">Uncharacterized protein</fullName>
    </submittedName>
</protein>
<sequence>MFLVYYANVWTEVTLFRQVRWIQELEQIAGLETTVKIEVERQQALNAAHEAKIIWYIDLATVEEVKAKNYQEGFEKVKDELSMSTNLYS</sequence>
<dbReference type="AlphaFoldDB" id="A0A498JFT0"/>
<dbReference type="EMBL" id="RDQH01000333">
    <property type="protein sequence ID" value="RXH92904.1"/>
    <property type="molecule type" value="Genomic_DNA"/>
</dbReference>